<sequence>MLNTVKPDEATLKTALNNAELMIETGHDYHHVAQALLYLNEKNQLMSDMISAIERYLQCEKNTPATNELEEILQRFKTLETESLLMTETELSVD</sequence>
<gene>
    <name evidence="1" type="ORF">GCM10008964_27140</name>
</gene>
<proteinExistence type="predicted"/>
<dbReference type="EMBL" id="BAAADG010000018">
    <property type="protein sequence ID" value="GAA0234380.1"/>
    <property type="molecule type" value="Genomic_DNA"/>
</dbReference>
<dbReference type="Proteomes" id="UP001501476">
    <property type="component" value="Unassembled WGS sequence"/>
</dbReference>
<dbReference type="RefSeq" id="WP_286303552.1">
    <property type="nucleotide sequence ID" value="NZ_AP027741.1"/>
</dbReference>
<accession>A0ABN0TZT7</accession>
<evidence type="ECO:0000313" key="1">
    <source>
        <dbReference type="EMBL" id="GAA0234380.1"/>
    </source>
</evidence>
<organism evidence="1 2">
    <name type="scientific">Methylophaga marina</name>
    <dbReference type="NCBI Taxonomy" id="45495"/>
    <lineage>
        <taxon>Bacteria</taxon>
        <taxon>Pseudomonadati</taxon>
        <taxon>Pseudomonadota</taxon>
        <taxon>Gammaproteobacteria</taxon>
        <taxon>Thiotrichales</taxon>
        <taxon>Piscirickettsiaceae</taxon>
        <taxon>Methylophaga</taxon>
    </lineage>
</organism>
<evidence type="ECO:0000313" key="2">
    <source>
        <dbReference type="Proteomes" id="UP001501476"/>
    </source>
</evidence>
<keyword evidence="2" id="KW-1185">Reference proteome</keyword>
<reference evidence="1 2" key="1">
    <citation type="journal article" date="2019" name="Int. J. Syst. Evol. Microbiol.">
        <title>The Global Catalogue of Microorganisms (GCM) 10K type strain sequencing project: providing services to taxonomists for standard genome sequencing and annotation.</title>
        <authorList>
            <consortium name="The Broad Institute Genomics Platform"/>
            <consortium name="The Broad Institute Genome Sequencing Center for Infectious Disease"/>
            <person name="Wu L."/>
            <person name="Ma J."/>
        </authorList>
    </citation>
    <scope>NUCLEOTIDE SEQUENCE [LARGE SCALE GENOMIC DNA]</scope>
    <source>
        <strain evidence="1 2">JCM 6886</strain>
    </source>
</reference>
<name>A0ABN0TZT7_9GAMM</name>
<comment type="caution">
    <text evidence="1">The sequence shown here is derived from an EMBL/GenBank/DDBJ whole genome shotgun (WGS) entry which is preliminary data.</text>
</comment>
<protein>
    <submittedName>
        <fullName evidence="1">Uncharacterized protein</fullName>
    </submittedName>
</protein>